<accession>A0A0M0GDF2</accession>
<dbReference type="SMART" id="SM00465">
    <property type="entry name" value="GIYc"/>
    <property type="match status" value="1"/>
</dbReference>
<dbReference type="PROSITE" id="PS50164">
    <property type="entry name" value="GIY_YIG"/>
    <property type="match status" value="1"/>
</dbReference>
<dbReference type="Pfam" id="PF01541">
    <property type="entry name" value="GIY-YIG"/>
    <property type="match status" value="1"/>
</dbReference>
<feature type="domain" description="GIY-YIG" evidence="1">
    <location>
        <begin position="16"/>
        <end position="90"/>
    </location>
</feature>
<dbReference type="InterPro" id="IPR035901">
    <property type="entry name" value="GIY-YIG_endonuc_sf"/>
</dbReference>
<name>A0A0M0GDF2_SPOGL</name>
<organism evidence="2 3">
    <name type="scientific">Sporosarcina globispora</name>
    <name type="common">Bacillus globisporus</name>
    <dbReference type="NCBI Taxonomy" id="1459"/>
    <lineage>
        <taxon>Bacteria</taxon>
        <taxon>Bacillati</taxon>
        <taxon>Bacillota</taxon>
        <taxon>Bacilli</taxon>
        <taxon>Bacillales</taxon>
        <taxon>Caryophanaceae</taxon>
        <taxon>Sporosarcina</taxon>
    </lineage>
</organism>
<proteinExistence type="predicted"/>
<dbReference type="Gene3D" id="3.40.1440.10">
    <property type="entry name" value="GIY-YIG endonuclease"/>
    <property type="match status" value="1"/>
</dbReference>
<evidence type="ECO:0000313" key="2">
    <source>
        <dbReference type="EMBL" id="KON87899.1"/>
    </source>
</evidence>
<dbReference type="EMBL" id="LGUF01000007">
    <property type="protein sequence ID" value="KON87899.1"/>
    <property type="molecule type" value="Genomic_DNA"/>
</dbReference>
<dbReference type="RefSeq" id="WP_053435253.1">
    <property type="nucleotide sequence ID" value="NZ_LGUF01000007.1"/>
</dbReference>
<evidence type="ECO:0000313" key="3">
    <source>
        <dbReference type="Proteomes" id="UP000037109"/>
    </source>
</evidence>
<dbReference type="InterPro" id="IPR000305">
    <property type="entry name" value="GIY-YIG_endonuc"/>
</dbReference>
<dbReference type="SUPFAM" id="SSF82771">
    <property type="entry name" value="GIY-YIG endonuclease"/>
    <property type="match status" value="1"/>
</dbReference>
<dbReference type="PATRIC" id="fig|1459.3.peg.3111"/>
<keyword evidence="3" id="KW-1185">Reference proteome</keyword>
<sequence length="119" mass="14111">MERKRELKQQFKETPIEAGVYQIKNKVNNKIFIGSTNNLKSLNGVRFSLETNGYMPNRELQAEWNQYGKEAFAFDILEKLKKKDDPYFNEKEALEKLEEKWLEELKPYGDKGYNKKLKG</sequence>
<comment type="caution">
    <text evidence="2">The sequence shown here is derived from an EMBL/GenBank/DDBJ whole genome shotgun (WGS) entry which is preliminary data.</text>
</comment>
<dbReference type="OrthoDB" id="9134286at2"/>
<dbReference type="AlphaFoldDB" id="A0A0M0GDF2"/>
<evidence type="ECO:0000259" key="1">
    <source>
        <dbReference type="PROSITE" id="PS50164"/>
    </source>
</evidence>
<reference evidence="3" key="1">
    <citation type="submission" date="2015-07" db="EMBL/GenBank/DDBJ databases">
        <title>Fjat-10036 dsm4.</title>
        <authorList>
            <person name="Liu B."/>
            <person name="Wang J."/>
            <person name="Zhu Y."/>
            <person name="Liu G."/>
            <person name="Chen Q."/>
            <person name="Chen Z."/>
            <person name="Lan J."/>
            <person name="Che J."/>
            <person name="Ge C."/>
            <person name="Shi H."/>
            <person name="Pan Z."/>
            <person name="Liu X."/>
        </authorList>
    </citation>
    <scope>NUCLEOTIDE SEQUENCE [LARGE SCALE GENOMIC DNA]</scope>
    <source>
        <strain evidence="3">DSM 4</strain>
    </source>
</reference>
<dbReference type="Proteomes" id="UP000037109">
    <property type="component" value="Unassembled WGS sequence"/>
</dbReference>
<protein>
    <submittedName>
        <fullName evidence="2">LuxR family transcriptional regulator</fullName>
    </submittedName>
</protein>
<gene>
    <name evidence="2" type="ORF">AF332_14385</name>
</gene>
<dbReference type="STRING" id="1459.AF332_14385"/>
<dbReference type="CDD" id="cd10451">
    <property type="entry name" value="GIY-YIG_LuxR_like"/>
    <property type="match status" value="1"/>
</dbReference>